<keyword evidence="1" id="KW-0812">Transmembrane</keyword>
<dbReference type="Proteomes" id="UP000573327">
    <property type="component" value="Unassembled WGS sequence"/>
</dbReference>
<gene>
    <name evidence="2" type="ORF">F4556_002042</name>
</gene>
<sequence>MTVTAALIGTSVAASVLAGLTLGPRLLRRPAPPIVGRTVAPEALLIGVTGLVYLNQLLCAAYLLRVHGGDTWFVTRYLPPGWFAQPDGNPLVRLVADHLPAPTLFGPTVLRVQAFLELPFVLLAYGTVLRRLSPALYRTVLGSRPLVWSAALSYTVVFGVVEWGLYNPWTTQDLAIRTVSALLTAPLLTTLARREPGADREPGAAGLLLFAASLWALGQLVMVVYDTALLYNLGHLGGRWLDLLLALLVLAVTARWRPGLAGSRSVAALDAVLRRSLVLFLVPALAIRYGVTFDTPLLAAGGALLVGAVALWHRPVRDALLPLVLGGAAGLAAAYLAVRLITDVYYESALLRAMAAALVVMTLACALADRLRSDQPSVRAVS</sequence>
<dbReference type="AlphaFoldDB" id="A0A7W7SAI4"/>
<keyword evidence="1" id="KW-0472">Membrane</keyword>
<accession>A0A7W7SAI4</accession>
<dbReference type="EMBL" id="JACHJR010000001">
    <property type="protein sequence ID" value="MBB4946507.1"/>
    <property type="molecule type" value="Genomic_DNA"/>
</dbReference>
<feature type="transmembrane region" description="Helical" evidence="1">
    <location>
        <begin position="266"/>
        <end position="287"/>
    </location>
</feature>
<feature type="transmembrane region" description="Helical" evidence="1">
    <location>
        <begin position="6"/>
        <end position="27"/>
    </location>
</feature>
<keyword evidence="3" id="KW-1185">Reference proteome</keyword>
<evidence type="ECO:0000256" key="1">
    <source>
        <dbReference type="SAM" id="Phobius"/>
    </source>
</evidence>
<protein>
    <submittedName>
        <fullName evidence="2">Uncharacterized protein</fullName>
    </submittedName>
</protein>
<feature type="transmembrane region" description="Helical" evidence="1">
    <location>
        <begin position="204"/>
        <end position="225"/>
    </location>
</feature>
<feature type="transmembrane region" description="Helical" evidence="1">
    <location>
        <begin position="319"/>
        <end position="338"/>
    </location>
</feature>
<feature type="transmembrane region" description="Helical" evidence="1">
    <location>
        <begin position="146"/>
        <end position="168"/>
    </location>
</feature>
<keyword evidence="1" id="KW-1133">Transmembrane helix</keyword>
<feature type="transmembrane region" description="Helical" evidence="1">
    <location>
        <begin position="174"/>
        <end position="192"/>
    </location>
</feature>
<evidence type="ECO:0000313" key="2">
    <source>
        <dbReference type="EMBL" id="MBB4946507.1"/>
    </source>
</evidence>
<organism evidence="2 3">
    <name type="scientific">Kitasatospora gansuensis</name>
    <dbReference type="NCBI Taxonomy" id="258050"/>
    <lineage>
        <taxon>Bacteria</taxon>
        <taxon>Bacillati</taxon>
        <taxon>Actinomycetota</taxon>
        <taxon>Actinomycetes</taxon>
        <taxon>Kitasatosporales</taxon>
        <taxon>Streptomycetaceae</taxon>
        <taxon>Kitasatospora</taxon>
    </lineage>
</organism>
<feature type="transmembrane region" description="Helical" evidence="1">
    <location>
        <begin position="293"/>
        <end position="312"/>
    </location>
</feature>
<comment type="caution">
    <text evidence="2">The sequence shown here is derived from an EMBL/GenBank/DDBJ whole genome shotgun (WGS) entry which is preliminary data.</text>
</comment>
<reference evidence="2 3" key="1">
    <citation type="submission" date="2020-08" db="EMBL/GenBank/DDBJ databases">
        <title>Sequencing the genomes of 1000 actinobacteria strains.</title>
        <authorList>
            <person name="Klenk H.-P."/>
        </authorList>
    </citation>
    <scope>NUCLEOTIDE SEQUENCE [LARGE SCALE GENOMIC DNA]</scope>
    <source>
        <strain evidence="2 3">DSM 44786</strain>
    </source>
</reference>
<dbReference type="RefSeq" id="WP_184913566.1">
    <property type="nucleotide sequence ID" value="NZ_JACHJR010000001.1"/>
</dbReference>
<evidence type="ECO:0000313" key="3">
    <source>
        <dbReference type="Proteomes" id="UP000573327"/>
    </source>
</evidence>
<proteinExistence type="predicted"/>
<feature type="transmembrane region" description="Helical" evidence="1">
    <location>
        <begin position="350"/>
        <end position="369"/>
    </location>
</feature>
<feature type="transmembrane region" description="Helical" evidence="1">
    <location>
        <begin position="237"/>
        <end position="254"/>
    </location>
</feature>
<feature type="transmembrane region" description="Helical" evidence="1">
    <location>
        <begin position="39"/>
        <end position="64"/>
    </location>
</feature>
<name>A0A7W7SAI4_9ACTN</name>